<evidence type="ECO:0000313" key="2">
    <source>
        <dbReference type="EMBL" id="KAF0698010.1"/>
    </source>
</evidence>
<dbReference type="EMBL" id="VJMH01005272">
    <property type="protein sequence ID" value="KAF0698010.1"/>
    <property type="molecule type" value="Genomic_DNA"/>
</dbReference>
<organism evidence="3 4">
    <name type="scientific">Aphanomyces stellatus</name>
    <dbReference type="NCBI Taxonomy" id="120398"/>
    <lineage>
        <taxon>Eukaryota</taxon>
        <taxon>Sar</taxon>
        <taxon>Stramenopiles</taxon>
        <taxon>Oomycota</taxon>
        <taxon>Saprolegniomycetes</taxon>
        <taxon>Saprolegniales</taxon>
        <taxon>Verrucalvaceae</taxon>
        <taxon>Aphanomyces</taxon>
    </lineage>
</organism>
<name>A0A485KSS6_9STRA</name>
<reference evidence="3 4" key="1">
    <citation type="submission" date="2019-03" db="EMBL/GenBank/DDBJ databases">
        <authorList>
            <person name="Gaulin E."/>
            <person name="Dumas B."/>
        </authorList>
    </citation>
    <scope>NUCLEOTIDE SEQUENCE [LARGE SCALE GENOMIC DNA]</scope>
    <source>
        <strain evidence="3">CBS 568.67</strain>
    </source>
</reference>
<evidence type="ECO:0000313" key="3">
    <source>
        <dbReference type="EMBL" id="VFT88203.1"/>
    </source>
</evidence>
<dbReference type="OrthoDB" id="75170at2759"/>
<feature type="compositionally biased region" description="Low complexity" evidence="1">
    <location>
        <begin position="18"/>
        <end position="32"/>
    </location>
</feature>
<dbReference type="Proteomes" id="UP000332933">
    <property type="component" value="Unassembled WGS sequence"/>
</dbReference>
<feature type="compositionally biased region" description="Polar residues" evidence="1">
    <location>
        <begin position="222"/>
        <end position="238"/>
    </location>
</feature>
<feature type="compositionally biased region" description="Pro residues" evidence="1">
    <location>
        <begin position="52"/>
        <end position="64"/>
    </location>
</feature>
<protein>
    <submittedName>
        <fullName evidence="3">Aste57867_11341 protein</fullName>
    </submittedName>
</protein>
<dbReference type="AlphaFoldDB" id="A0A485KSS6"/>
<proteinExistence type="predicted"/>
<keyword evidence="4" id="KW-1185">Reference proteome</keyword>
<gene>
    <name evidence="3" type="primary">Aste57867_11341</name>
    <name evidence="2" type="ORF">As57867_011299</name>
    <name evidence="3" type="ORF">ASTE57867_11341</name>
</gene>
<accession>A0A485KSS6</accession>
<feature type="region of interest" description="Disordered" evidence="1">
    <location>
        <begin position="155"/>
        <end position="247"/>
    </location>
</feature>
<sequence>MDPAQKLPPTKTPLVASPRPTAATAAAAARLPPRLDRPGVHQPHGVPSPKRAAPPSPAARPPPEIESSLASAAHMPVGMLAESSWLREDEFIYDAYFANQTRRPATSSVGNTRPAPAAPSSVLLHKQCVDAIAECSRSLQERRERMMALSLPFTPLKPRKTSRDGTFATPPPDARRHKTTATFFESDLSPIPHVPQPTPEPATDVRKRLDFTEEESADDKSLQTQSFVQGSSTQSTPDSKTEKNSGI</sequence>
<evidence type="ECO:0000256" key="1">
    <source>
        <dbReference type="SAM" id="MobiDB-lite"/>
    </source>
</evidence>
<feature type="region of interest" description="Disordered" evidence="1">
    <location>
        <begin position="1"/>
        <end position="72"/>
    </location>
</feature>
<evidence type="ECO:0000313" key="4">
    <source>
        <dbReference type="Proteomes" id="UP000332933"/>
    </source>
</evidence>
<reference evidence="2" key="2">
    <citation type="submission" date="2019-06" db="EMBL/GenBank/DDBJ databases">
        <title>Genomics analysis of Aphanomyces spp. identifies a new class of oomycete effector associated with host adaptation.</title>
        <authorList>
            <person name="Gaulin E."/>
        </authorList>
    </citation>
    <scope>NUCLEOTIDE SEQUENCE</scope>
    <source>
        <strain evidence="2">CBS 578.67</strain>
    </source>
</reference>
<dbReference type="EMBL" id="CAADRA010005293">
    <property type="protein sequence ID" value="VFT88203.1"/>
    <property type="molecule type" value="Genomic_DNA"/>
</dbReference>